<evidence type="ECO:0000313" key="3">
    <source>
        <dbReference type="Proteomes" id="UP001420932"/>
    </source>
</evidence>
<sequence length="137" mass="15108">MEEVDEYFKRPGSVPFKWETRPGTPILRSPPPQLKLSPPPSALRRSSPPHPPGPPLLKLPTRPGYRSRMMKKPKPVLLLVTESDAESTDYASDLETLTRWSNSGRKSLVPSLDSPSSPSSLSPKSAVDAEWASFGLF</sequence>
<dbReference type="InterPro" id="IPR007789">
    <property type="entry name" value="DUF688"/>
</dbReference>
<dbReference type="EMBL" id="JBBNAF010000006">
    <property type="protein sequence ID" value="KAK9134972.1"/>
    <property type="molecule type" value="Genomic_DNA"/>
</dbReference>
<reference evidence="2 3" key="1">
    <citation type="submission" date="2024-01" db="EMBL/GenBank/DDBJ databases">
        <title>Genome assemblies of Stephania.</title>
        <authorList>
            <person name="Yang L."/>
        </authorList>
    </citation>
    <scope>NUCLEOTIDE SEQUENCE [LARGE SCALE GENOMIC DNA]</scope>
    <source>
        <strain evidence="2">YNDBR</strain>
        <tissue evidence="2">Leaf</tissue>
    </source>
</reference>
<name>A0AAP0JLE0_9MAGN</name>
<gene>
    <name evidence="2" type="ORF">Syun_014302</name>
</gene>
<proteinExistence type="predicted"/>
<dbReference type="AlphaFoldDB" id="A0AAP0JLE0"/>
<dbReference type="Pfam" id="PF05097">
    <property type="entry name" value="DUF688"/>
    <property type="match status" value="1"/>
</dbReference>
<feature type="compositionally biased region" description="Pro residues" evidence="1">
    <location>
        <begin position="28"/>
        <end position="41"/>
    </location>
</feature>
<dbReference type="PANTHER" id="PTHR35466:SF4">
    <property type="entry name" value="EXPRESSED PROTEIN"/>
    <property type="match status" value="1"/>
</dbReference>
<evidence type="ECO:0000256" key="1">
    <source>
        <dbReference type="SAM" id="MobiDB-lite"/>
    </source>
</evidence>
<protein>
    <submittedName>
        <fullName evidence="2">Uncharacterized protein</fullName>
    </submittedName>
</protein>
<keyword evidence="3" id="KW-1185">Reference proteome</keyword>
<evidence type="ECO:0000313" key="2">
    <source>
        <dbReference type="EMBL" id="KAK9134972.1"/>
    </source>
</evidence>
<accession>A0AAP0JLE0</accession>
<comment type="caution">
    <text evidence="2">The sequence shown here is derived from an EMBL/GenBank/DDBJ whole genome shotgun (WGS) entry which is preliminary data.</text>
</comment>
<feature type="compositionally biased region" description="Low complexity" evidence="1">
    <location>
        <begin position="107"/>
        <end position="125"/>
    </location>
</feature>
<feature type="region of interest" description="Disordered" evidence="1">
    <location>
        <begin position="1"/>
        <end position="71"/>
    </location>
</feature>
<feature type="region of interest" description="Disordered" evidence="1">
    <location>
        <begin position="99"/>
        <end position="126"/>
    </location>
</feature>
<dbReference type="Proteomes" id="UP001420932">
    <property type="component" value="Unassembled WGS sequence"/>
</dbReference>
<feature type="compositionally biased region" description="Pro residues" evidence="1">
    <location>
        <begin position="48"/>
        <end position="57"/>
    </location>
</feature>
<dbReference type="PANTHER" id="PTHR35466">
    <property type="entry name" value="SERINE/ARGININE REPETITIVE MATRIX PROTEIN 1"/>
    <property type="match status" value="1"/>
</dbReference>
<organism evidence="2 3">
    <name type="scientific">Stephania yunnanensis</name>
    <dbReference type="NCBI Taxonomy" id="152371"/>
    <lineage>
        <taxon>Eukaryota</taxon>
        <taxon>Viridiplantae</taxon>
        <taxon>Streptophyta</taxon>
        <taxon>Embryophyta</taxon>
        <taxon>Tracheophyta</taxon>
        <taxon>Spermatophyta</taxon>
        <taxon>Magnoliopsida</taxon>
        <taxon>Ranunculales</taxon>
        <taxon>Menispermaceae</taxon>
        <taxon>Menispermoideae</taxon>
        <taxon>Cissampelideae</taxon>
        <taxon>Stephania</taxon>
    </lineage>
</organism>